<accession>A0A8X6L4G7</accession>
<dbReference type="EMBL" id="BMAO01004659">
    <property type="protein sequence ID" value="GFQ96154.1"/>
    <property type="molecule type" value="Genomic_DNA"/>
</dbReference>
<dbReference type="PANTHER" id="PTHR11141:SF0">
    <property type="entry name" value="PROTEIN TRANSPORT PROTEIN SEC23"/>
    <property type="match status" value="1"/>
</dbReference>
<organism evidence="3 4">
    <name type="scientific">Trichonephila clavata</name>
    <name type="common">Joro spider</name>
    <name type="synonym">Nephila clavata</name>
    <dbReference type="NCBI Taxonomy" id="2740835"/>
    <lineage>
        <taxon>Eukaryota</taxon>
        <taxon>Metazoa</taxon>
        <taxon>Ecdysozoa</taxon>
        <taxon>Arthropoda</taxon>
        <taxon>Chelicerata</taxon>
        <taxon>Arachnida</taxon>
        <taxon>Araneae</taxon>
        <taxon>Araneomorphae</taxon>
        <taxon>Entelegynae</taxon>
        <taxon>Araneoidea</taxon>
        <taxon>Nephilidae</taxon>
        <taxon>Trichonephila</taxon>
    </lineage>
</organism>
<comment type="function">
    <text evidence="1">Component of the coat protein complex II (COPII) which promotes the formation of transport vesicles from the endoplasmic reticulum (ER). The coat has two main functions, the physical deformation of the endoplasmic reticulum membrane into vesicles and the selection of cargo molecules.</text>
</comment>
<dbReference type="GO" id="GO:0008270">
    <property type="term" value="F:zinc ion binding"/>
    <property type="evidence" value="ECO:0007669"/>
    <property type="project" value="InterPro"/>
</dbReference>
<dbReference type="GO" id="GO:0030127">
    <property type="term" value="C:COPII vesicle coat"/>
    <property type="evidence" value="ECO:0007669"/>
    <property type="project" value="InterPro"/>
</dbReference>
<dbReference type="SUPFAM" id="SSF82919">
    <property type="entry name" value="Zn-finger domain of Sec23/24"/>
    <property type="match status" value="1"/>
</dbReference>
<dbReference type="Proteomes" id="UP000887116">
    <property type="component" value="Unassembled WGS sequence"/>
</dbReference>
<keyword evidence="1" id="KW-0963">Cytoplasm</keyword>
<name>A0A8X6L4G7_TRICU</name>
<proteinExistence type="inferred from homology"/>
<evidence type="ECO:0000256" key="1">
    <source>
        <dbReference type="RuleBase" id="RU365030"/>
    </source>
</evidence>
<evidence type="ECO:0000313" key="4">
    <source>
        <dbReference type="Proteomes" id="UP000887116"/>
    </source>
</evidence>
<comment type="subcellular location">
    <subcellularLocation>
        <location evidence="1">Cytoplasmic vesicle</location>
        <location evidence="1">COPII-coated vesicle membrane</location>
        <topology evidence="1">Peripheral membrane protein</topology>
        <orientation evidence="1">Cytoplasmic side</orientation>
    </subcellularLocation>
    <subcellularLocation>
        <location evidence="1">Endoplasmic reticulum membrane</location>
        <topology evidence="1">Peripheral membrane protein</topology>
        <orientation evidence="1">Cytoplasmic side</orientation>
    </subcellularLocation>
</comment>
<dbReference type="GO" id="GO:0090110">
    <property type="term" value="P:COPII-coated vesicle cargo loading"/>
    <property type="evidence" value="ECO:0007669"/>
    <property type="project" value="TreeGrafter"/>
</dbReference>
<dbReference type="InterPro" id="IPR036174">
    <property type="entry name" value="Znf_Sec23_Sec24_sf"/>
</dbReference>
<dbReference type="OrthoDB" id="10256289at2759"/>
<protein>
    <recommendedName>
        <fullName evidence="1">Protein transport protein SEC23</fullName>
    </recommendedName>
</protein>
<feature type="domain" description="Zinc finger Sec23/Sec24-type" evidence="2">
    <location>
        <begin position="112"/>
        <end position="152"/>
    </location>
</feature>
<keyword evidence="1" id="KW-0653">Protein transport</keyword>
<keyword evidence="1" id="KW-0472">Membrane</keyword>
<keyword evidence="1" id="KW-0931">ER-Golgi transport</keyword>
<dbReference type="InterPro" id="IPR006895">
    <property type="entry name" value="Znf_Sec23_Sec24"/>
</dbReference>
<dbReference type="InterPro" id="IPR037364">
    <property type="entry name" value="Sec23"/>
</dbReference>
<dbReference type="GO" id="GO:0005096">
    <property type="term" value="F:GTPase activator activity"/>
    <property type="evidence" value="ECO:0007669"/>
    <property type="project" value="TreeGrafter"/>
</dbReference>
<keyword evidence="1" id="KW-0862">Zinc</keyword>
<reference evidence="3" key="1">
    <citation type="submission" date="2020-07" db="EMBL/GenBank/DDBJ databases">
        <title>Multicomponent nature underlies the extraordinary mechanical properties of spider dragline silk.</title>
        <authorList>
            <person name="Kono N."/>
            <person name="Nakamura H."/>
            <person name="Mori M."/>
            <person name="Yoshida Y."/>
            <person name="Ohtoshi R."/>
            <person name="Malay A.D."/>
            <person name="Moran D.A.P."/>
            <person name="Tomita M."/>
            <person name="Numata K."/>
            <person name="Arakawa K."/>
        </authorList>
    </citation>
    <scope>NUCLEOTIDE SEQUENCE</scope>
</reference>
<gene>
    <name evidence="3" type="primary">sec23a</name>
    <name evidence="3" type="ORF">TNCT_98221</name>
</gene>
<dbReference type="GO" id="GO:0070971">
    <property type="term" value="C:endoplasmic reticulum exit site"/>
    <property type="evidence" value="ECO:0007669"/>
    <property type="project" value="TreeGrafter"/>
</dbReference>
<keyword evidence="1" id="KW-0256">Endoplasmic reticulum</keyword>
<dbReference type="GO" id="GO:0005789">
    <property type="term" value="C:endoplasmic reticulum membrane"/>
    <property type="evidence" value="ECO:0007669"/>
    <property type="project" value="UniProtKB-SubCell"/>
</dbReference>
<keyword evidence="1" id="KW-0813">Transport</keyword>
<comment type="caution">
    <text evidence="3">The sequence shown here is derived from an EMBL/GenBank/DDBJ whole genome shotgun (WGS) entry which is preliminary data.</text>
</comment>
<dbReference type="GO" id="GO:0006886">
    <property type="term" value="P:intracellular protein transport"/>
    <property type="evidence" value="ECO:0007669"/>
    <property type="project" value="InterPro"/>
</dbReference>
<sequence>MFWGSKSREYTWCTLHSHQYMSSVYYIAIRFYCQRSKMTTEKASGFVFKLKMAAYQTYQDFIQQNEDRDGTRFTWNVWPSSRLEATRLVVPLACLYTPLKERPDLPFIQYDPVVCGRQTCRAVLNPLCQVDYRAKLWVCNFCFQRNQFPPQYASISEHHQPAELIPQFSTIEYTITVMNFLITELIYTFCFEALLKFIFHVCEICSNKKWEATIALLVRMAAAEYLSA</sequence>
<dbReference type="PANTHER" id="PTHR11141">
    <property type="entry name" value="PROTEIN TRANSPORT PROTEIN SEC23"/>
    <property type="match status" value="1"/>
</dbReference>
<keyword evidence="4" id="KW-1185">Reference proteome</keyword>
<dbReference type="SUPFAM" id="SSF81995">
    <property type="entry name" value="beta-sandwich domain of Sec23/24"/>
    <property type="match status" value="1"/>
</dbReference>
<evidence type="ECO:0000313" key="3">
    <source>
        <dbReference type="EMBL" id="GFQ96154.1"/>
    </source>
</evidence>
<evidence type="ECO:0000259" key="2">
    <source>
        <dbReference type="Pfam" id="PF04810"/>
    </source>
</evidence>
<comment type="similarity">
    <text evidence="1">Belongs to the SEC23/SEC24 family. SEC23 subfamily.</text>
</comment>
<dbReference type="AlphaFoldDB" id="A0A8X6L4G7"/>
<dbReference type="Gene3D" id="2.60.40.1670">
    <property type="entry name" value="beta-sandwich domain of Sec23/24"/>
    <property type="match status" value="1"/>
</dbReference>
<keyword evidence="1" id="KW-0479">Metal-binding</keyword>
<dbReference type="Pfam" id="PF04810">
    <property type="entry name" value="zf-Sec23_Sec24"/>
    <property type="match status" value="1"/>
</dbReference>
<keyword evidence="1" id="KW-0968">Cytoplasmic vesicle</keyword>